<dbReference type="AlphaFoldDB" id="A0A2I2FCS4"/>
<accession>A0A2I2FCS4</accession>
<dbReference type="RefSeq" id="XP_024672447.1">
    <property type="nucleotide sequence ID" value="XM_024818506.1"/>
</dbReference>
<protein>
    <submittedName>
        <fullName evidence="1">Kinetochore complex Sim4 subunit Fta1-domain-containing protein</fullName>
    </submittedName>
</protein>
<evidence type="ECO:0000313" key="2">
    <source>
        <dbReference type="Proteomes" id="UP000234585"/>
    </source>
</evidence>
<gene>
    <name evidence="1" type="ORF">BDW47DRAFT_22777</name>
</gene>
<dbReference type="InterPro" id="IPR025204">
    <property type="entry name" value="CENP-L"/>
</dbReference>
<dbReference type="EMBL" id="KZ559135">
    <property type="protein sequence ID" value="PLB38435.1"/>
    <property type="molecule type" value="Genomic_DNA"/>
</dbReference>
<keyword evidence="2" id="KW-1185">Reference proteome</keyword>
<name>A0A2I2FCS4_ASPCN</name>
<sequence>MAPATPHHLLNTSWTLHRLSPLHHEKEFATLSSPTALKTYASRLQDQLTGNTLGGLQTGGIASGAVADDEALSRTGALKSCTWETLPSLSFLSEPQTQSRSNRRQPKQQPGILVTLEYENIVYKAALLAPPPTTGSPTPDRKGSTHLPLLLTRLPGPLRQTFVSFLAANFDTYCSALRFPSHFMCAGLEAYVNGMITEDDDRAAQRQSILEDVVKEMQITLSFSSSIAPELRSLNVNIPRGSFADFVETETSRADGSILSNLSSYLEKHLAMKLDLSAESDKGHSPAKEHVRVSRIACGGFLLGGDGKLKLVAVQKMIPGADDEELVGGEVGSETGEKARLMLRANEALLLAVMRRVASVDEQGV</sequence>
<dbReference type="GeneID" id="36525666"/>
<dbReference type="Pfam" id="PF13092">
    <property type="entry name" value="CENP-L"/>
    <property type="match status" value="1"/>
</dbReference>
<dbReference type="OrthoDB" id="8864979at2759"/>
<dbReference type="Proteomes" id="UP000234585">
    <property type="component" value="Unassembled WGS sequence"/>
</dbReference>
<reference evidence="1 2" key="1">
    <citation type="submission" date="2017-12" db="EMBL/GenBank/DDBJ databases">
        <authorList>
            <consortium name="DOE Joint Genome Institute"/>
            <person name="Haridas S."/>
            <person name="Kjaerbolling I."/>
            <person name="Vesth T.C."/>
            <person name="Frisvad J.C."/>
            <person name="Nybo J.L."/>
            <person name="Theobald S."/>
            <person name="Kuo A."/>
            <person name="Bowyer P."/>
            <person name="Matsuda Y."/>
            <person name="Mondo S."/>
            <person name="Lyhne E.K."/>
            <person name="Kogle M.E."/>
            <person name="Clum A."/>
            <person name="Lipzen A."/>
            <person name="Salamov A."/>
            <person name="Ngan C.Y."/>
            <person name="Daum C."/>
            <person name="Chiniquy J."/>
            <person name="Barry K."/>
            <person name="LaButti K."/>
            <person name="Simmons B.A."/>
            <person name="Magnuson J.K."/>
            <person name="Mortensen U.H."/>
            <person name="Larsen T.O."/>
            <person name="Grigoriev I.V."/>
            <person name="Baker S.E."/>
            <person name="Andersen M.R."/>
            <person name="Nordberg H.P."/>
            <person name="Cantor M.N."/>
            <person name="Hua S.X."/>
        </authorList>
    </citation>
    <scope>NUCLEOTIDE SEQUENCE [LARGE SCALE GENOMIC DNA]</scope>
    <source>
        <strain evidence="1 2">CBS 102.13</strain>
    </source>
</reference>
<proteinExistence type="predicted"/>
<organism evidence="1 2">
    <name type="scientific">Aspergillus candidus</name>
    <dbReference type="NCBI Taxonomy" id="41067"/>
    <lineage>
        <taxon>Eukaryota</taxon>
        <taxon>Fungi</taxon>
        <taxon>Dikarya</taxon>
        <taxon>Ascomycota</taxon>
        <taxon>Pezizomycotina</taxon>
        <taxon>Eurotiomycetes</taxon>
        <taxon>Eurotiomycetidae</taxon>
        <taxon>Eurotiales</taxon>
        <taxon>Aspergillaceae</taxon>
        <taxon>Aspergillus</taxon>
        <taxon>Aspergillus subgen. Circumdati</taxon>
    </lineage>
</organism>
<evidence type="ECO:0000313" key="1">
    <source>
        <dbReference type="EMBL" id="PLB38435.1"/>
    </source>
</evidence>